<dbReference type="HOGENOM" id="CLU_1501248_0_0_0"/>
<feature type="compositionally biased region" description="Basic and acidic residues" evidence="2">
    <location>
        <begin position="154"/>
        <end position="165"/>
    </location>
</feature>
<dbReference type="PROSITE" id="PS51257">
    <property type="entry name" value="PROKAR_LIPOPROTEIN"/>
    <property type="match status" value="1"/>
</dbReference>
<dbReference type="KEGG" id="emi:Emin_1169"/>
<keyword evidence="5" id="KW-1185">Reference proteome</keyword>
<keyword evidence="3" id="KW-0732">Signal</keyword>
<evidence type="ECO:0000313" key="4">
    <source>
        <dbReference type="EMBL" id="ACC98720.1"/>
    </source>
</evidence>
<organism evidence="4 5">
    <name type="scientific">Elusimicrobium minutum (strain Pei191)</name>
    <dbReference type="NCBI Taxonomy" id="445932"/>
    <lineage>
        <taxon>Bacteria</taxon>
        <taxon>Pseudomonadati</taxon>
        <taxon>Elusimicrobiota</taxon>
        <taxon>Elusimicrobia</taxon>
        <taxon>Elusimicrobiales</taxon>
        <taxon>Elusimicrobiaceae</taxon>
        <taxon>Elusimicrobium</taxon>
    </lineage>
</organism>
<evidence type="ECO:0000256" key="1">
    <source>
        <dbReference type="SAM" id="Coils"/>
    </source>
</evidence>
<sequence>MKKLLTVFIFTFLALPVFCACDGVCEESKTENCTTCKEAGKDIKTPTDAFDMGAFSQSRKEKDKAEKEIETLKEKYKTASAKEKPAVKAELNKFMSAQHDKKIKAQRLQIERQQEKLKSWAEALNEQEKNKKELISKEVDDILAGKNTKTPWENLKEKKTKDAGSLKRKAMKSAAKANK</sequence>
<evidence type="ECO:0000256" key="2">
    <source>
        <dbReference type="SAM" id="MobiDB-lite"/>
    </source>
</evidence>
<feature type="chain" id="PRO_5005662256" evidence="3">
    <location>
        <begin position="20"/>
        <end position="179"/>
    </location>
</feature>
<feature type="region of interest" description="Disordered" evidence="2">
    <location>
        <begin position="150"/>
        <end position="179"/>
    </location>
</feature>
<dbReference type="AlphaFoldDB" id="B2KDX4"/>
<protein>
    <submittedName>
        <fullName evidence="4">Uncharacterized protein</fullName>
    </submittedName>
</protein>
<evidence type="ECO:0000313" key="5">
    <source>
        <dbReference type="Proteomes" id="UP000001029"/>
    </source>
</evidence>
<keyword evidence="1" id="KW-0175">Coiled coil</keyword>
<name>B2KDX4_ELUMP</name>
<dbReference type="EMBL" id="CP001055">
    <property type="protein sequence ID" value="ACC98720.1"/>
    <property type="molecule type" value="Genomic_DNA"/>
</dbReference>
<feature type="coiled-coil region" evidence="1">
    <location>
        <begin position="55"/>
        <end position="137"/>
    </location>
</feature>
<evidence type="ECO:0000256" key="3">
    <source>
        <dbReference type="SAM" id="SignalP"/>
    </source>
</evidence>
<proteinExistence type="predicted"/>
<feature type="signal peptide" evidence="3">
    <location>
        <begin position="1"/>
        <end position="19"/>
    </location>
</feature>
<gene>
    <name evidence="4" type="ordered locus">Emin_1169</name>
</gene>
<dbReference type="Proteomes" id="UP000001029">
    <property type="component" value="Chromosome"/>
</dbReference>
<dbReference type="STRING" id="445932.Emin_1169"/>
<reference evidence="4 5" key="1">
    <citation type="journal article" date="2009" name="Appl. Environ. Microbiol.">
        <title>Genomic analysis of 'Elusimicrobium minutum,' the first cultivated representative of the phylum 'Elusimicrobia' (formerly termite group 1).</title>
        <authorList>
            <person name="Herlemann D.P.R."/>
            <person name="Geissinger O."/>
            <person name="Ikeda-Ohtsubo W."/>
            <person name="Kunin V."/>
            <person name="Sun H."/>
            <person name="Lapidus A."/>
            <person name="Hugenholtz P."/>
            <person name="Brune A."/>
        </authorList>
    </citation>
    <scope>NUCLEOTIDE SEQUENCE [LARGE SCALE GENOMIC DNA]</scope>
    <source>
        <strain evidence="4 5">Pei191</strain>
    </source>
</reference>
<dbReference type="RefSeq" id="WP_012415335.1">
    <property type="nucleotide sequence ID" value="NC_010644.1"/>
</dbReference>
<accession>B2KDX4</accession>